<dbReference type="InterPro" id="IPR000626">
    <property type="entry name" value="Ubiquitin-like_dom"/>
</dbReference>
<dbReference type="PANTHER" id="PTHR36649">
    <property type="entry name" value="UBIQUITIN-LIKE DOMAIN-CONTAINING PROTEIN"/>
    <property type="match status" value="1"/>
</dbReference>
<dbReference type="CDD" id="cd17039">
    <property type="entry name" value="Ubl_ubiquitin_like"/>
    <property type="match status" value="1"/>
</dbReference>
<dbReference type="RefSeq" id="XP_020901774.1">
    <property type="nucleotide sequence ID" value="XM_021046115.2"/>
</dbReference>
<dbReference type="AlphaFoldDB" id="A0A913XAX7"/>
<accession>A0A913XAX7</accession>
<evidence type="ECO:0000313" key="3">
    <source>
        <dbReference type="Proteomes" id="UP000887567"/>
    </source>
</evidence>
<dbReference type="GeneID" id="110240313"/>
<dbReference type="Gene3D" id="3.10.20.90">
    <property type="entry name" value="Phosphatidylinositol 3-kinase Catalytic Subunit, Chain A, domain 1"/>
    <property type="match status" value="1"/>
</dbReference>
<evidence type="ECO:0000259" key="1">
    <source>
        <dbReference type="PROSITE" id="PS50053"/>
    </source>
</evidence>
<dbReference type="OMA" id="WISPLQD"/>
<dbReference type="OrthoDB" id="428577at2759"/>
<dbReference type="Pfam" id="PF00240">
    <property type="entry name" value="ubiquitin"/>
    <property type="match status" value="1"/>
</dbReference>
<protein>
    <recommendedName>
        <fullName evidence="1">Ubiquitin-like domain-containing protein</fullName>
    </recommendedName>
</protein>
<dbReference type="SUPFAM" id="SSF54236">
    <property type="entry name" value="Ubiquitin-like"/>
    <property type="match status" value="1"/>
</dbReference>
<name>A0A913XAX7_EXADI</name>
<dbReference type="PROSITE" id="PS50053">
    <property type="entry name" value="UBIQUITIN_2"/>
    <property type="match status" value="1"/>
</dbReference>
<dbReference type="Proteomes" id="UP000887567">
    <property type="component" value="Unplaced"/>
</dbReference>
<proteinExistence type="predicted"/>
<dbReference type="InterPro" id="IPR029071">
    <property type="entry name" value="Ubiquitin-like_domsf"/>
</dbReference>
<evidence type="ECO:0000313" key="2">
    <source>
        <dbReference type="EnsemblMetazoa" id="XP_020901774.1"/>
    </source>
</evidence>
<reference evidence="2" key="1">
    <citation type="submission" date="2022-11" db="UniProtKB">
        <authorList>
            <consortium name="EnsemblMetazoa"/>
        </authorList>
    </citation>
    <scope>IDENTIFICATION</scope>
</reference>
<keyword evidence="3" id="KW-1185">Reference proteome</keyword>
<sequence length="232" mass="25691">MALSENDLGLLCAGYTAILGFQVVPPRSLVQQSAASSIWESAFSWIRPESARSVLPKIGVHELFHTTYQPFVPSLAQPRSWLMLESGSSDDVNVTVKMINGGTTTIRARQGETVESIKAGIQRKLSIPFQGLQLTHFGQKMSDAHTIDMYMPATQLESVGKPSLCCVGGGGPYELDCSEFDPPYNYDFTNVKDDGKEYKRGGKVYHRPYGWKRFAVKVLNDDRYGGDNTWLG</sequence>
<dbReference type="PANTHER" id="PTHR36649:SF28">
    <property type="entry name" value="UBIQUITIN-LIKE DOMAIN-CONTAINING PROTEIN"/>
    <property type="match status" value="1"/>
</dbReference>
<dbReference type="KEGG" id="epa:110240313"/>
<feature type="domain" description="Ubiquitin-like" evidence="1">
    <location>
        <begin position="92"/>
        <end position="150"/>
    </location>
</feature>
<dbReference type="EnsemblMetazoa" id="XM_021046115.2">
    <property type="protein sequence ID" value="XP_020901774.1"/>
    <property type="gene ID" value="LOC110240313"/>
</dbReference>
<organism evidence="2 3">
    <name type="scientific">Exaiptasia diaphana</name>
    <name type="common">Tropical sea anemone</name>
    <name type="synonym">Aiptasia pulchella</name>
    <dbReference type="NCBI Taxonomy" id="2652724"/>
    <lineage>
        <taxon>Eukaryota</taxon>
        <taxon>Metazoa</taxon>
        <taxon>Cnidaria</taxon>
        <taxon>Anthozoa</taxon>
        <taxon>Hexacorallia</taxon>
        <taxon>Actiniaria</taxon>
        <taxon>Aiptasiidae</taxon>
        <taxon>Exaiptasia</taxon>
    </lineage>
</organism>